<dbReference type="InterPro" id="IPR023405">
    <property type="entry name" value="Topo_IA_core_domain"/>
</dbReference>
<dbReference type="GO" id="GO:0006265">
    <property type="term" value="P:DNA topological change"/>
    <property type="evidence" value="ECO:0007669"/>
    <property type="project" value="InterPro"/>
</dbReference>
<reference evidence="17" key="1">
    <citation type="submission" date="2018-10" db="EMBL/GenBank/DDBJ databases">
        <authorList>
            <person name="Gruber-Vodicka H."/>
            <person name="Jaeckle O."/>
        </authorList>
    </citation>
    <scope>NUCLEOTIDE SEQUENCE</scope>
</reference>
<gene>
    <name evidence="17" type="ORF">RIEGSTA812A_PEG_1270</name>
</gene>
<dbReference type="PROSITE" id="PS52039">
    <property type="entry name" value="TOPO_IA_2"/>
    <property type="match status" value="1"/>
</dbReference>
<dbReference type="Pfam" id="PF01396">
    <property type="entry name" value="Zn_ribbon_Top1"/>
    <property type="match status" value="1"/>
</dbReference>
<protein>
    <recommendedName>
        <fullName evidence="3">DNA topoisomerase</fullName>
        <ecNumber evidence="3">5.6.2.1</ecNumber>
    </recommendedName>
    <alternativeName>
        <fullName evidence="14">Omega-protein</fullName>
    </alternativeName>
    <alternativeName>
        <fullName evidence="13">Relaxing enzyme</fullName>
    </alternativeName>
    <alternativeName>
        <fullName evidence="11">Swivelase</fullName>
    </alternativeName>
    <alternativeName>
        <fullName evidence="12">Untwisting enzyme</fullName>
    </alternativeName>
</protein>
<dbReference type="NCBIfam" id="TIGR01051">
    <property type="entry name" value="topA_bact"/>
    <property type="match status" value="1"/>
</dbReference>
<dbReference type="Pfam" id="PF01131">
    <property type="entry name" value="Topoisom_bac"/>
    <property type="match status" value="1"/>
</dbReference>
<dbReference type="InterPro" id="IPR013824">
    <property type="entry name" value="Topo_IA_cen_sub1"/>
</dbReference>
<dbReference type="Gene3D" id="2.70.20.10">
    <property type="entry name" value="Topoisomerase I, domain 3"/>
    <property type="match status" value="1"/>
</dbReference>
<evidence type="ECO:0000256" key="2">
    <source>
        <dbReference type="ARBA" id="ARBA00009446"/>
    </source>
</evidence>
<evidence type="ECO:0000256" key="11">
    <source>
        <dbReference type="ARBA" id="ARBA00030003"/>
    </source>
</evidence>
<dbReference type="InterPro" id="IPR028612">
    <property type="entry name" value="Topoisom_1_IA"/>
</dbReference>
<evidence type="ECO:0000259" key="16">
    <source>
        <dbReference type="PROSITE" id="PS52039"/>
    </source>
</evidence>
<dbReference type="AlphaFoldDB" id="A0A484H6L4"/>
<evidence type="ECO:0000256" key="10">
    <source>
        <dbReference type="ARBA" id="ARBA00023235"/>
    </source>
</evidence>
<dbReference type="InterPro" id="IPR013825">
    <property type="entry name" value="Topo_IA_cen_sub2"/>
</dbReference>
<evidence type="ECO:0000256" key="5">
    <source>
        <dbReference type="ARBA" id="ARBA00022771"/>
    </source>
</evidence>
<dbReference type="InterPro" id="IPR013497">
    <property type="entry name" value="Topo_IA_cen"/>
</dbReference>
<dbReference type="InterPro" id="IPR005733">
    <property type="entry name" value="TopoI_bac-type"/>
</dbReference>
<evidence type="ECO:0000256" key="4">
    <source>
        <dbReference type="ARBA" id="ARBA00022723"/>
    </source>
</evidence>
<keyword evidence="8" id="KW-0799">Topoisomerase</keyword>
<keyword evidence="4" id="KW-0479">Metal-binding</keyword>
<feature type="domain" description="Toprim" evidence="15">
    <location>
        <begin position="2"/>
        <end position="116"/>
    </location>
</feature>
<accession>A0A484H6L4</accession>
<dbReference type="PANTHER" id="PTHR42785:SF1">
    <property type="entry name" value="DNA TOPOISOMERASE"/>
    <property type="match status" value="1"/>
</dbReference>
<evidence type="ECO:0000256" key="14">
    <source>
        <dbReference type="ARBA" id="ARBA00032877"/>
    </source>
</evidence>
<dbReference type="GO" id="GO:0008270">
    <property type="term" value="F:zinc ion binding"/>
    <property type="evidence" value="ECO:0007669"/>
    <property type="project" value="UniProtKB-KW"/>
</dbReference>
<keyword evidence="7" id="KW-0460">Magnesium</keyword>
<dbReference type="PANTHER" id="PTHR42785">
    <property type="entry name" value="DNA TOPOISOMERASE, TYPE IA, CORE"/>
    <property type="match status" value="1"/>
</dbReference>
<dbReference type="InterPro" id="IPR000380">
    <property type="entry name" value="Topo_IA"/>
</dbReference>
<dbReference type="InterPro" id="IPR006171">
    <property type="entry name" value="TOPRIM_dom"/>
</dbReference>
<dbReference type="InterPro" id="IPR003601">
    <property type="entry name" value="Topo_IA_2"/>
</dbReference>
<dbReference type="SMART" id="SM00493">
    <property type="entry name" value="TOPRIM"/>
    <property type="match status" value="1"/>
</dbReference>
<evidence type="ECO:0000256" key="9">
    <source>
        <dbReference type="ARBA" id="ARBA00023125"/>
    </source>
</evidence>
<evidence type="ECO:0000256" key="3">
    <source>
        <dbReference type="ARBA" id="ARBA00012891"/>
    </source>
</evidence>
<dbReference type="Gene3D" id="3.30.65.10">
    <property type="entry name" value="Bacterial Topoisomerase I, domain 1"/>
    <property type="match status" value="1"/>
</dbReference>
<dbReference type="GO" id="GO:0005694">
    <property type="term" value="C:chromosome"/>
    <property type="evidence" value="ECO:0007669"/>
    <property type="project" value="InterPro"/>
</dbReference>
<dbReference type="SUPFAM" id="SSF57783">
    <property type="entry name" value="Zinc beta-ribbon"/>
    <property type="match status" value="1"/>
</dbReference>
<dbReference type="Gene3D" id="3.40.50.140">
    <property type="match status" value="1"/>
</dbReference>
<evidence type="ECO:0000256" key="8">
    <source>
        <dbReference type="ARBA" id="ARBA00023029"/>
    </source>
</evidence>
<keyword evidence="5" id="KW-0863">Zinc-finger</keyword>
<feature type="domain" description="Topo IA-type catalytic" evidence="16">
    <location>
        <begin position="132"/>
        <end position="580"/>
    </location>
</feature>
<dbReference type="Pfam" id="PF01751">
    <property type="entry name" value="Toprim"/>
    <property type="match status" value="1"/>
</dbReference>
<proteinExistence type="inferred from homology"/>
<dbReference type="Gene3D" id="1.10.460.10">
    <property type="entry name" value="Topoisomerase I, domain 2"/>
    <property type="match status" value="1"/>
</dbReference>
<keyword evidence="10 17" id="KW-0413">Isomerase</keyword>
<keyword evidence="9" id="KW-0238">DNA-binding</keyword>
<evidence type="ECO:0000256" key="13">
    <source>
        <dbReference type="ARBA" id="ARBA00032235"/>
    </source>
</evidence>
<evidence type="ECO:0000256" key="12">
    <source>
        <dbReference type="ARBA" id="ARBA00031985"/>
    </source>
</evidence>
<dbReference type="GO" id="GO:0003917">
    <property type="term" value="F:DNA topoisomerase type I (single strand cut, ATP-independent) activity"/>
    <property type="evidence" value="ECO:0007669"/>
    <property type="project" value="UniProtKB-EC"/>
</dbReference>
<dbReference type="Pfam" id="PF13368">
    <property type="entry name" value="Toprim_C_rpt"/>
    <property type="match status" value="3"/>
</dbReference>
<comment type="similarity">
    <text evidence="2">Belongs to the type IA topoisomerase family.</text>
</comment>
<dbReference type="CDD" id="cd03363">
    <property type="entry name" value="TOPRIM_TopoIA_TopoI"/>
    <property type="match status" value="1"/>
</dbReference>
<dbReference type="InterPro" id="IPR003602">
    <property type="entry name" value="Topo_IA_DNA-bd_dom"/>
</dbReference>
<dbReference type="EMBL" id="LR026963">
    <property type="protein sequence ID" value="VBB69797.1"/>
    <property type="molecule type" value="Genomic_DNA"/>
</dbReference>
<evidence type="ECO:0000256" key="6">
    <source>
        <dbReference type="ARBA" id="ARBA00022833"/>
    </source>
</evidence>
<evidence type="ECO:0000313" key="17">
    <source>
        <dbReference type="EMBL" id="VBB69797.1"/>
    </source>
</evidence>
<evidence type="ECO:0000256" key="7">
    <source>
        <dbReference type="ARBA" id="ARBA00022842"/>
    </source>
</evidence>
<dbReference type="SUPFAM" id="SSF56712">
    <property type="entry name" value="Prokaryotic type I DNA topoisomerase"/>
    <property type="match status" value="1"/>
</dbReference>
<organism evidence="17">
    <name type="scientific">invertebrate metagenome</name>
    <dbReference type="NCBI Taxonomy" id="1711999"/>
    <lineage>
        <taxon>unclassified sequences</taxon>
        <taxon>metagenomes</taxon>
        <taxon>organismal metagenomes</taxon>
    </lineage>
</organism>
<dbReference type="EC" id="5.6.2.1" evidence="3"/>
<dbReference type="InterPro" id="IPR025589">
    <property type="entry name" value="Toprim_C_rpt"/>
</dbReference>
<dbReference type="Gene3D" id="1.10.290.10">
    <property type="entry name" value="Topoisomerase I, domain 4"/>
    <property type="match status" value="1"/>
</dbReference>
<dbReference type="PROSITE" id="PS50880">
    <property type="entry name" value="TOPRIM"/>
    <property type="match status" value="1"/>
</dbReference>
<comment type="catalytic activity">
    <reaction evidence="1">
        <text>ATP-independent breakage of single-stranded DNA, followed by passage and rejoining.</text>
        <dbReference type="EC" id="5.6.2.1"/>
    </reaction>
</comment>
<name>A0A484H6L4_9ZZZZ</name>
<dbReference type="CDD" id="cd00186">
    <property type="entry name" value="TOP1Ac"/>
    <property type="match status" value="1"/>
</dbReference>
<dbReference type="InterPro" id="IPR034149">
    <property type="entry name" value="TOPRIM_TopoI"/>
</dbReference>
<dbReference type="HAMAP" id="MF_00952">
    <property type="entry name" value="Topoisom_1_prok"/>
    <property type="match status" value="1"/>
</dbReference>
<evidence type="ECO:0000259" key="15">
    <source>
        <dbReference type="PROSITE" id="PS50880"/>
    </source>
</evidence>
<keyword evidence="6" id="KW-0862">Zinc</keyword>
<evidence type="ECO:0000256" key="1">
    <source>
        <dbReference type="ARBA" id="ARBA00000213"/>
    </source>
</evidence>
<dbReference type="SMART" id="SM00436">
    <property type="entry name" value="TOP1Bc"/>
    <property type="match status" value="1"/>
</dbReference>
<dbReference type="InterPro" id="IPR013498">
    <property type="entry name" value="Topo_IA_Znf"/>
</dbReference>
<dbReference type="PRINTS" id="PR00417">
    <property type="entry name" value="PRTPISMRASEI"/>
</dbReference>
<dbReference type="SMART" id="SM00437">
    <property type="entry name" value="TOP1Ac"/>
    <property type="match status" value="1"/>
</dbReference>
<dbReference type="PROSITE" id="PS00396">
    <property type="entry name" value="TOPO_IA_1"/>
    <property type="match status" value="1"/>
</dbReference>
<dbReference type="InterPro" id="IPR013826">
    <property type="entry name" value="Topo_IA_cen_sub3"/>
</dbReference>
<sequence>MKAVVVVESPAKAKTISKYLGAGYHVVASYGHIRDLPVKDGSVRPDENFSMDWAVDTRAEHHFQNIVRVIHGANQLYLATDPDREGEAIAWHVREELTRRAILSDIDVKRITFHEITRDAVQNALHYARDLNDELVEAYLARRALDYLVGFTLSPVLWRKLPGSRSAGRVQSVALRLICEREIEVERFIAREYWTVEADFLTTVPFTAYLTHLDNSRLDKFALPDEKTAAEARTRVEAATFTIRTVSRTKKERRPPPPFTTSTMQQEAARALHFAARRTMYIAQRLYEGVDVGGESVGLITYMRTDSVQITATVVKAIQDLISCMFGTGYRPMTPHTYKTEVKNAQEAHEAIRPTDIHRHPQMLATCLDHDQLQLYELIWKRTVASQMRNAELNKVAVDVISTDQTIILRATGSVVTFDGFLCLYREGHDDEEEKNDSSCFPSLQAAWDNDKLLPPITVGDGIHRSAVRSTQHFTKAQPRYSEASLVKKLEELGIGRPSTYATILAVLQNRDYVRMVDRRFIPEDRGRVVTAFLENYFNHYIQYTFTATLEDQLDAISDGRVGWKMVLRQFWDDFIRHVEDAKSLRVSEVLGRLDRELGAHFFPHEGVRNNDPRQCPTCTDGRLALKLGRFGAFIGCSHYPDCCYTRPLSILISNSQEEHKNSDNVRVLGLHPETGARISLRKGPYGFYVQLDPINEVPAAASILEARGNNTSINSITKRQSKGKGARKLREDSVLKPKRVPIPKGLSPAIVTLETAMQLLGLPREIGLHPQSGKPITASLSRFGPYLRHGNIYKSLPTGEDLLTIDVNRAVALLATVRPLVQTLGIHPADGKPVLLKVGRYGPYIEHGKVRVALPGDPCCTFEAAVARLAAKAETKKQS</sequence>
<dbReference type="GO" id="GO:0003677">
    <property type="term" value="F:DNA binding"/>
    <property type="evidence" value="ECO:0007669"/>
    <property type="project" value="UniProtKB-KW"/>
</dbReference>
<dbReference type="InterPro" id="IPR023406">
    <property type="entry name" value="Topo_IA_AS"/>
</dbReference>